<accession>A0A1H1EPC2</accession>
<evidence type="ECO:0000256" key="1">
    <source>
        <dbReference type="SAM" id="Phobius"/>
    </source>
</evidence>
<protein>
    <submittedName>
        <fullName evidence="2">Uncharacterized protein</fullName>
    </submittedName>
</protein>
<sequence length="87" mass="9418">MRRQRWLAFAGFASPLVVAVGFLLALILAGAGWVILAGIFLVPVAALEILLSVIYGIPLLIAGRWLANENEREVSNEEGDSRAEERG</sequence>
<evidence type="ECO:0000313" key="3">
    <source>
        <dbReference type="Proteomes" id="UP000198848"/>
    </source>
</evidence>
<keyword evidence="3" id="KW-1185">Reference proteome</keyword>
<dbReference type="Proteomes" id="UP000198848">
    <property type="component" value="Unassembled WGS sequence"/>
</dbReference>
<keyword evidence="1" id="KW-0812">Transmembrane</keyword>
<organism evidence="2 3">
    <name type="scientific">Natronobacterium texcoconense</name>
    <dbReference type="NCBI Taxonomy" id="1095778"/>
    <lineage>
        <taxon>Archaea</taxon>
        <taxon>Methanobacteriati</taxon>
        <taxon>Methanobacteriota</taxon>
        <taxon>Stenosarchaea group</taxon>
        <taxon>Halobacteria</taxon>
        <taxon>Halobacteriales</taxon>
        <taxon>Natrialbaceae</taxon>
        <taxon>Natronobacterium</taxon>
    </lineage>
</organism>
<keyword evidence="1" id="KW-0472">Membrane</keyword>
<name>A0A1H1EPC2_NATTX</name>
<dbReference type="EMBL" id="FNLC01000002">
    <property type="protein sequence ID" value="SDQ90408.1"/>
    <property type="molecule type" value="Genomic_DNA"/>
</dbReference>
<gene>
    <name evidence="2" type="ORF">SAMN04489842_1646</name>
</gene>
<dbReference type="AlphaFoldDB" id="A0A1H1EPC2"/>
<reference evidence="3" key="1">
    <citation type="submission" date="2016-10" db="EMBL/GenBank/DDBJ databases">
        <authorList>
            <person name="Varghese N."/>
            <person name="Submissions S."/>
        </authorList>
    </citation>
    <scope>NUCLEOTIDE SEQUENCE [LARGE SCALE GENOMIC DNA]</scope>
    <source>
        <strain evidence="3">DSM 24767</strain>
    </source>
</reference>
<proteinExistence type="predicted"/>
<feature type="transmembrane region" description="Helical" evidence="1">
    <location>
        <begin position="7"/>
        <end position="29"/>
    </location>
</feature>
<dbReference type="RefSeq" id="WP_139169255.1">
    <property type="nucleotide sequence ID" value="NZ_FNLC01000002.1"/>
</dbReference>
<keyword evidence="1" id="KW-1133">Transmembrane helix</keyword>
<feature type="transmembrane region" description="Helical" evidence="1">
    <location>
        <begin position="35"/>
        <end position="62"/>
    </location>
</feature>
<evidence type="ECO:0000313" key="2">
    <source>
        <dbReference type="EMBL" id="SDQ90408.1"/>
    </source>
</evidence>